<evidence type="ECO:0000313" key="2">
    <source>
        <dbReference type="EMBL" id="MTU44138.1"/>
    </source>
</evidence>
<evidence type="ECO:0000259" key="1">
    <source>
        <dbReference type="Pfam" id="PF14279"/>
    </source>
</evidence>
<dbReference type="Pfam" id="PF14279">
    <property type="entry name" value="HNH_5"/>
    <property type="match status" value="1"/>
</dbReference>
<evidence type="ECO:0000313" key="3">
    <source>
        <dbReference type="Proteomes" id="UP000462362"/>
    </source>
</evidence>
<name>A0A6I3S9U4_9BURK</name>
<dbReference type="RefSeq" id="WP_008865122.1">
    <property type="nucleotide sequence ID" value="NZ_DBGEAO010000027.1"/>
</dbReference>
<dbReference type="GeneID" id="43349961"/>
<proteinExistence type="predicted"/>
<organism evidence="2 3">
    <name type="scientific">Parasutterella excrementihominis</name>
    <dbReference type="NCBI Taxonomy" id="487175"/>
    <lineage>
        <taxon>Bacteria</taxon>
        <taxon>Pseudomonadati</taxon>
        <taxon>Pseudomonadota</taxon>
        <taxon>Betaproteobacteria</taxon>
        <taxon>Burkholderiales</taxon>
        <taxon>Sutterellaceae</taxon>
        <taxon>Parasutterella</taxon>
    </lineage>
</organism>
<dbReference type="Proteomes" id="UP000462362">
    <property type="component" value="Unassembled WGS sequence"/>
</dbReference>
<comment type="caution">
    <text evidence="2">The sequence shown here is derived from an EMBL/GenBank/DDBJ whole genome shotgun (WGS) entry which is preliminary data.</text>
</comment>
<dbReference type="AlphaFoldDB" id="A0A6I3S9U4"/>
<sequence>MTEQLAKCILCNKISPLTVEHIIPDALDGKLIFNCLCKDCNSKLGEKVDTQLTNYGPIKIIRATHGITGKTGKIPLLLPTIMYDQNGRKFRLFQDEGKLVARSLPSPIVQSEEEGKITLRWSCDSSDKETIKKRLDKATKKYGPKITNTDLVERTFDNLLLEGSITLDTKFPVLPFLKIAYEFLFLSFPDCENWLNTQEMRQALLANDESLARKFVLLCGFEKAPYFCHFLSFSQGIPPKLSEKRSPTSLFCNVTLFGQISCLVFLGDPGRFLENLENHAYLQLLDPQLSTNLGLPRSR</sequence>
<dbReference type="InterPro" id="IPR029471">
    <property type="entry name" value="HNH_5"/>
</dbReference>
<accession>A0A6I3S9U4</accession>
<feature type="domain" description="HNH endonuclease 5" evidence="1">
    <location>
        <begin position="8"/>
        <end position="54"/>
    </location>
</feature>
<gene>
    <name evidence="2" type="ORF">GMD42_11125</name>
</gene>
<reference evidence="2 3" key="1">
    <citation type="journal article" date="2019" name="Nat. Med.">
        <title>A library of human gut bacterial isolates paired with longitudinal multiomics data enables mechanistic microbiome research.</title>
        <authorList>
            <person name="Poyet M."/>
            <person name="Groussin M."/>
            <person name="Gibbons S.M."/>
            <person name="Avila-Pacheco J."/>
            <person name="Jiang X."/>
            <person name="Kearney S.M."/>
            <person name="Perrotta A.R."/>
            <person name="Berdy B."/>
            <person name="Zhao S."/>
            <person name="Lieberman T.D."/>
            <person name="Swanson P.K."/>
            <person name="Smith M."/>
            <person name="Roesemann S."/>
            <person name="Alexander J.E."/>
            <person name="Rich S.A."/>
            <person name="Livny J."/>
            <person name="Vlamakis H."/>
            <person name="Clish C."/>
            <person name="Bullock K."/>
            <person name="Deik A."/>
            <person name="Scott J."/>
            <person name="Pierce K.A."/>
            <person name="Xavier R.J."/>
            <person name="Alm E.J."/>
        </authorList>
    </citation>
    <scope>NUCLEOTIDE SEQUENCE [LARGE SCALE GENOMIC DNA]</scope>
    <source>
        <strain evidence="2 3">BIOML-A2</strain>
    </source>
</reference>
<dbReference type="EMBL" id="WNCL01000048">
    <property type="protein sequence ID" value="MTU44138.1"/>
    <property type="molecule type" value="Genomic_DNA"/>
</dbReference>
<protein>
    <recommendedName>
        <fullName evidence="1">HNH endonuclease 5 domain-containing protein</fullName>
    </recommendedName>
</protein>